<keyword evidence="1" id="KW-0547">Nucleotide-binding</keyword>
<evidence type="ECO:0000313" key="2">
    <source>
        <dbReference type="Proteomes" id="UP000265520"/>
    </source>
</evidence>
<keyword evidence="2" id="KW-1185">Reference proteome</keyword>
<name>A0A392SZR9_9FABA</name>
<keyword evidence="1" id="KW-0347">Helicase</keyword>
<dbReference type="Proteomes" id="UP000265520">
    <property type="component" value="Unassembled WGS sequence"/>
</dbReference>
<dbReference type="EMBL" id="LXQA010478019">
    <property type="protein sequence ID" value="MCI54358.1"/>
    <property type="molecule type" value="Genomic_DNA"/>
</dbReference>
<feature type="non-terminal residue" evidence="1">
    <location>
        <position position="54"/>
    </location>
</feature>
<protein>
    <submittedName>
        <fullName evidence="1">ATP-dependent DNA helicase PIF1</fullName>
    </submittedName>
</protein>
<keyword evidence="1" id="KW-0378">Hydrolase</keyword>
<keyword evidence="1" id="KW-0067">ATP-binding</keyword>
<comment type="caution">
    <text evidence="1">The sequence shown here is derived from an EMBL/GenBank/DDBJ whole genome shotgun (WGS) entry which is preliminary data.</text>
</comment>
<dbReference type="GO" id="GO:0004386">
    <property type="term" value="F:helicase activity"/>
    <property type="evidence" value="ECO:0007669"/>
    <property type="project" value="UniProtKB-KW"/>
</dbReference>
<evidence type="ECO:0000313" key="1">
    <source>
        <dbReference type="EMBL" id="MCI54358.1"/>
    </source>
</evidence>
<reference evidence="1 2" key="1">
    <citation type="journal article" date="2018" name="Front. Plant Sci.">
        <title>Red Clover (Trifolium pratense) and Zigzag Clover (T. medium) - A Picture of Genomic Similarities and Differences.</title>
        <authorList>
            <person name="Dluhosova J."/>
            <person name="Istvanek J."/>
            <person name="Nedelnik J."/>
            <person name="Repkova J."/>
        </authorList>
    </citation>
    <scope>NUCLEOTIDE SEQUENCE [LARGE SCALE GENOMIC DNA]</scope>
    <source>
        <strain evidence="2">cv. 10/8</strain>
        <tissue evidence="1">Leaf</tissue>
    </source>
</reference>
<proteinExistence type="predicted"/>
<accession>A0A392SZR9</accession>
<sequence>MRLQSSSDMNEMKCLTDFAKWTLDIGDGKIGVDDDGQYLIEIPDDLCIKGSGDH</sequence>
<dbReference type="AlphaFoldDB" id="A0A392SZR9"/>
<organism evidence="1 2">
    <name type="scientific">Trifolium medium</name>
    <dbReference type="NCBI Taxonomy" id="97028"/>
    <lineage>
        <taxon>Eukaryota</taxon>
        <taxon>Viridiplantae</taxon>
        <taxon>Streptophyta</taxon>
        <taxon>Embryophyta</taxon>
        <taxon>Tracheophyta</taxon>
        <taxon>Spermatophyta</taxon>
        <taxon>Magnoliopsida</taxon>
        <taxon>eudicotyledons</taxon>
        <taxon>Gunneridae</taxon>
        <taxon>Pentapetalae</taxon>
        <taxon>rosids</taxon>
        <taxon>fabids</taxon>
        <taxon>Fabales</taxon>
        <taxon>Fabaceae</taxon>
        <taxon>Papilionoideae</taxon>
        <taxon>50 kb inversion clade</taxon>
        <taxon>NPAAA clade</taxon>
        <taxon>Hologalegina</taxon>
        <taxon>IRL clade</taxon>
        <taxon>Trifolieae</taxon>
        <taxon>Trifolium</taxon>
    </lineage>
</organism>